<feature type="coiled-coil region" evidence="1">
    <location>
        <begin position="68"/>
        <end position="113"/>
    </location>
</feature>
<organism evidence="3 4">
    <name type="scientific">Candidatus Marithioploca araucensis</name>
    <dbReference type="NCBI Taxonomy" id="70273"/>
    <lineage>
        <taxon>Bacteria</taxon>
        <taxon>Pseudomonadati</taxon>
        <taxon>Pseudomonadota</taxon>
        <taxon>Gammaproteobacteria</taxon>
        <taxon>Thiotrichales</taxon>
        <taxon>Thiotrichaceae</taxon>
        <taxon>Candidatus Marithioploca</taxon>
    </lineage>
</organism>
<reference evidence="3" key="1">
    <citation type="submission" date="2023-06" db="EMBL/GenBank/DDBJ databases">
        <title>Uncultivated large filamentous bacteria from sulfidic sediments reveal new species and different genomic features in energy metabolism and defense.</title>
        <authorList>
            <person name="Fonseca A."/>
        </authorList>
    </citation>
    <scope>NUCLEOTIDE SEQUENCE</scope>
    <source>
        <strain evidence="3">HSG4</strain>
    </source>
</reference>
<gene>
    <name evidence="3" type="ORF">QUF54_08225</name>
</gene>
<sequence length="505" mass="58390">NQINQLKKNIQAQLNDLETYFDKLEKAQVNQHLQLGNLNEHFDNRVEKVQAEQKTQHLYTHNIVKNAIQKFKVQINDVNKQVNTLEQSKVDPLRSQADRFEKIMDRYEQLENRINKPSQRAREISEILPEAIRHASQETKLIEQRLVNSLQKPVEICLKESIRQDANALAQSLFPVIGPMIRKAINESFKVLLQQINTSLENVFSFQRLTWRVQALYSGRSYSEIVITNTFVYRVEQVFLIHRESGLLIHHTHTEGIEIGDSDAVSAMFTAIQDFIRDSFSADKKEELDSVEVGNYTVWIERGPYVVLACVIRGIAPLSLRKNMSQLLEEMHGNYGELLEKFEGDNTELQHCLPLLENTLQSEVKPSAAPRLRSPKLFIIFALILLVASIWGVHAFSYQQRLNNYIDALRDTPGIVVYSTEKQDGKLVIHGLRDPLAEEAQEIALRFELDDVVFKEKPYHDLNRIFVEKRLEMWLKPPKTVEMSLKGGILHLRGYAEQTWIDKTI</sequence>
<keyword evidence="4" id="KW-1185">Reference proteome</keyword>
<accession>A0ABT7VUR5</accession>
<feature type="non-terminal residue" evidence="3">
    <location>
        <position position="505"/>
    </location>
</feature>
<protein>
    <recommendedName>
        <fullName evidence="5">OmpA-like domain-containing protein</fullName>
    </recommendedName>
</protein>
<evidence type="ECO:0000313" key="4">
    <source>
        <dbReference type="Proteomes" id="UP001171945"/>
    </source>
</evidence>
<keyword evidence="2" id="KW-1133">Transmembrane helix</keyword>
<dbReference type="Proteomes" id="UP001171945">
    <property type="component" value="Unassembled WGS sequence"/>
</dbReference>
<dbReference type="EMBL" id="JAUCGM010000576">
    <property type="protein sequence ID" value="MDM8563325.1"/>
    <property type="molecule type" value="Genomic_DNA"/>
</dbReference>
<feature type="transmembrane region" description="Helical" evidence="2">
    <location>
        <begin position="377"/>
        <end position="396"/>
    </location>
</feature>
<keyword evidence="2" id="KW-0472">Membrane</keyword>
<evidence type="ECO:0008006" key="5">
    <source>
        <dbReference type="Google" id="ProtNLM"/>
    </source>
</evidence>
<feature type="non-terminal residue" evidence="3">
    <location>
        <position position="1"/>
    </location>
</feature>
<name>A0ABT7VUR5_9GAMM</name>
<evidence type="ECO:0000256" key="1">
    <source>
        <dbReference type="SAM" id="Coils"/>
    </source>
</evidence>
<keyword evidence="1" id="KW-0175">Coiled coil</keyword>
<evidence type="ECO:0000256" key="2">
    <source>
        <dbReference type="SAM" id="Phobius"/>
    </source>
</evidence>
<keyword evidence="2" id="KW-0812">Transmembrane</keyword>
<evidence type="ECO:0000313" key="3">
    <source>
        <dbReference type="EMBL" id="MDM8563325.1"/>
    </source>
</evidence>
<comment type="caution">
    <text evidence="3">The sequence shown here is derived from an EMBL/GenBank/DDBJ whole genome shotgun (WGS) entry which is preliminary data.</text>
</comment>
<proteinExistence type="predicted"/>